<dbReference type="InterPro" id="IPR049945">
    <property type="entry name" value="AAA_22"/>
</dbReference>
<keyword evidence="3" id="KW-1185">Reference proteome</keyword>
<evidence type="ECO:0000313" key="2">
    <source>
        <dbReference type="EMBL" id="MEP1059738.1"/>
    </source>
</evidence>
<evidence type="ECO:0000313" key="3">
    <source>
        <dbReference type="Proteomes" id="UP001476950"/>
    </source>
</evidence>
<proteinExistence type="predicted"/>
<sequence>MEVSNYKDVIKIPNGSWAVVAKYCDHKQPEYNLNPLSRALPLKLSIQDFIKNVKTLPIFDEREKEWGNYDRFDCIERLSRYFDPESKTIELYYKIWTVIASGYLGRNPIRPEYAQRAIQLYTALSSKGGKYIENFVKAPLSAPSITLFAPSGVGKTANRTSILELFPQIIAHPELGGDYYQIVWLCIDSPITSLKGFCSDIFMGFDRLLGSNYFDRHVSRNKSVDDMLAQVAILAHKHHLGVLVVEEMQAFFKLKNDRDEAIKFLTKLDNTLGVPLIRIGTDEMSGLFKDTFVSARRATGTAVIMWDRIINAKEWEFFFEGMWQYQWTRTFTPCSDELMSLFYEITQGIHDIAIKLYKMVQWRAISLGGDEVISIDLIRQAASESLVLVEPMLKYIREHPDKDDWKLKYSNIQLETAEYRIRCLEKLEIAELEALRLQNQMWAKKVSYSSPKVRQVIVALVQDLGVAPSVAKQSAEKAVAADEGSADLASLVSKAYIIALQTEQAVEEASSIEEAKKKVKEKKLNPTYAEDDLRLIADNAKKNNVKVYDALIESGSILDNPLKILY</sequence>
<keyword evidence="2" id="KW-0067">ATP-binding</keyword>
<dbReference type="GO" id="GO:0005524">
    <property type="term" value="F:ATP binding"/>
    <property type="evidence" value="ECO:0007669"/>
    <property type="project" value="UniProtKB-KW"/>
</dbReference>
<name>A0ABV0KKG0_9CYAN</name>
<comment type="caution">
    <text evidence="2">The sequence shown here is derived from an EMBL/GenBank/DDBJ whole genome shotgun (WGS) entry which is preliminary data.</text>
</comment>
<gene>
    <name evidence="2" type="ORF">NDI38_14950</name>
</gene>
<reference evidence="2 3" key="1">
    <citation type="submission" date="2022-04" db="EMBL/GenBank/DDBJ databases">
        <title>Positive selection, recombination, and allopatry shape intraspecific diversity of widespread and dominant cyanobacteria.</title>
        <authorList>
            <person name="Wei J."/>
            <person name="Shu W."/>
            <person name="Hu C."/>
        </authorList>
    </citation>
    <scope>NUCLEOTIDE SEQUENCE [LARGE SCALE GENOMIC DNA]</scope>
    <source>
        <strain evidence="2 3">AS-A4</strain>
    </source>
</reference>
<dbReference type="Proteomes" id="UP001476950">
    <property type="component" value="Unassembled WGS sequence"/>
</dbReference>
<dbReference type="RefSeq" id="WP_190452219.1">
    <property type="nucleotide sequence ID" value="NZ_JAMPLM010000012.1"/>
</dbReference>
<feature type="domain" description="ORC1/DEAH AAA+ ATPase" evidence="1">
    <location>
        <begin position="142"/>
        <end position="286"/>
    </location>
</feature>
<protein>
    <submittedName>
        <fullName evidence="2">ATP-binding protein</fullName>
    </submittedName>
</protein>
<keyword evidence="2" id="KW-0547">Nucleotide-binding</keyword>
<dbReference type="Pfam" id="PF13401">
    <property type="entry name" value="AAA_22"/>
    <property type="match status" value="1"/>
</dbReference>
<organism evidence="2 3">
    <name type="scientific">Stenomitos frigidus AS-A4</name>
    <dbReference type="NCBI Taxonomy" id="2933935"/>
    <lineage>
        <taxon>Bacteria</taxon>
        <taxon>Bacillati</taxon>
        <taxon>Cyanobacteriota</taxon>
        <taxon>Cyanophyceae</taxon>
        <taxon>Leptolyngbyales</taxon>
        <taxon>Leptolyngbyaceae</taxon>
        <taxon>Stenomitos</taxon>
    </lineage>
</organism>
<dbReference type="EMBL" id="JAMPLM010000012">
    <property type="protein sequence ID" value="MEP1059738.1"/>
    <property type="molecule type" value="Genomic_DNA"/>
</dbReference>
<evidence type="ECO:0000259" key="1">
    <source>
        <dbReference type="Pfam" id="PF13401"/>
    </source>
</evidence>
<accession>A0ABV0KKG0</accession>